<protein>
    <submittedName>
        <fullName evidence="2">Uncharacterized protein</fullName>
    </submittedName>
</protein>
<feature type="chain" id="PRO_5009875418" evidence="1">
    <location>
        <begin position="31"/>
        <end position="190"/>
    </location>
</feature>
<evidence type="ECO:0000313" key="2">
    <source>
        <dbReference type="EMBL" id="GAT90388.1"/>
    </source>
</evidence>
<proteinExistence type="predicted"/>
<name>A0A1L8CGT6_9LACO</name>
<dbReference type="RefSeq" id="WP_094750620.1">
    <property type="nucleotide sequence ID" value="NZ_BDDX01000004.1"/>
</dbReference>
<dbReference type="EMBL" id="BDDX01000004">
    <property type="protein sequence ID" value="GAT90388.1"/>
    <property type="molecule type" value="Genomic_DNA"/>
</dbReference>
<keyword evidence="1" id="KW-0732">Signal</keyword>
<accession>A0A1L8CGT6</accession>
<feature type="signal peptide" evidence="1">
    <location>
        <begin position="1"/>
        <end position="30"/>
    </location>
</feature>
<dbReference type="Proteomes" id="UP000186588">
    <property type="component" value="Unassembled WGS sequence"/>
</dbReference>
<evidence type="ECO:0000313" key="3">
    <source>
        <dbReference type="Proteomes" id="UP000186588"/>
    </source>
</evidence>
<organism evidence="2 3">
    <name type="scientific">Apilactobacillus kunkeei</name>
    <dbReference type="NCBI Taxonomy" id="148814"/>
    <lineage>
        <taxon>Bacteria</taxon>
        <taxon>Bacillati</taxon>
        <taxon>Bacillota</taxon>
        <taxon>Bacilli</taxon>
        <taxon>Lactobacillales</taxon>
        <taxon>Lactobacillaceae</taxon>
        <taxon>Apilactobacillus</taxon>
    </lineage>
</organism>
<comment type="caution">
    <text evidence="2">The sequence shown here is derived from an EMBL/GenBank/DDBJ whole genome shotgun (WGS) entry which is preliminary data.</text>
</comment>
<evidence type="ECO:0000256" key="1">
    <source>
        <dbReference type="SAM" id="SignalP"/>
    </source>
</evidence>
<reference evidence="2 3" key="1">
    <citation type="journal article" date="2016" name="Syst. Appl. Microbiol.">
        <title>Genomic characterization of a fructophilic bee symbiont Lactobacillus kunkeei reveals its niche-specific adaptation.</title>
        <authorList>
            <person name="Maeno S."/>
            <person name="Tanizawa Y."/>
            <person name="Kanesaki Y."/>
            <person name="Kubota E."/>
            <person name="Kumar H."/>
            <person name="Dicks L."/>
            <person name="Salminen S."/>
            <person name="Nakagawa J."/>
            <person name="Arita M."/>
            <person name="Endo A."/>
        </authorList>
    </citation>
    <scope>NUCLEOTIDE SEQUENCE [LARGE SCALE GENOMIC DNA]</scope>
    <source>
        <strain evidence="2 3">FF30-6</strain>
    </source>
</reference>
<sequence length="190" mass="21776">MKKFKYVLISLVAVLAFTAFNFSNSTNANAKARHKEKIILTIPKNMRGTWYSRTNFYGKFKSKLVITKHSIKSTISDYGGTYTVKSTLHKPLTKKQIKAALDANDGARYSNYYVGTYTHALHYKWLKMVTLNMDGDSAPGFLNVHKFNHNVVLTSAAGGPRQSYHYFRTDKLAKKYAHKKFPHFNYGYLQ</sequence>
<gene>
    <name evidence="2" type="ORF">FF306_00486</name>
</gene>
<dbReference type="AlphaFoldDB" id="A0A1L8CGT6"/>